<dbReference type="InterPro" id="IPR013144">
    <property type="entry name" value="CRA_dom"/>
</dbReference>
<dbReference type="SMART" id="SM00668">
    <property type="entry name" value="CTLH"/>
    <property type="match status" value="1"/>
</dbReference>
<evidence type="ECO:0000259" key="4">
    <source>
        <dbReference type="PROSITE" id="PS50897"/>
    </source>
</evidence>
<evidence type="ECO:0000313" key="5">
    <source>
        <dbReference type="EMBL" id="KAK2708395.1"/>
    </source>
</evidence>
<dbReference type="Gene3D" id="2.60.120.920">
    <property type="match status" value="1"/>
</dbReference>
<protein>
    <recommendedName>
        <fullName evidence="7">Ran-binding protein 9</fullName>
    </recommendedName>
</protein>
<name>A0AA88HFY3_ARTSF</name>
<proteinExistence type="inferred from homology"/>
<organism evidence="5 6">
    <name type="scientific">Artemia franciscana</name>
    <name type="common">Brine shrimp</name>
    <name type="synonym">Artemia sanfranciscana</name>
    <dbReference type="NCBI Taxonomy" id="6661"/>
    <lineage>
        <taxon>Eukaryota</taxon>
        <taxon>Metazoa</taxon>
        <taxon>Ecdysozoa</taxon>
        <taxon>Arthropoda</taxon>
        <taxon>Crustacea</taxon>
        <taxon>Branchiopoda</taxon>
        <taxon>Anostraca</taxon>
        <taxon>Artemiidae</taxon>
        <taxon>Artemia</taxon>
    </lineage>
</organism>
<dbReference type="InterPro" id="IPR024964">
    <property type="entry name" value="CTLH/CRA"/>
</dbReference>
<dbReference type="SMART" id="SM00757">
    <property type="entry name" value="CRA"/>
    <property type="match status" value="1"/>
</dbReference>
<dbReference type="SUPFAM" id="SSF49899">
    <property type="entry name" value="Concanavalin A-like lectins/glucanases"/>
    <property type="match status" value="1"/>
</dbReference>
<dbReference type="Pfam" id="PF00622">
    <property type="entry name" value="SPRY"/>
    <property type="match status" value="1"/>
</dbReference>
<dbReference type="EMBL" id="JAVRJZ010000018">
    <property type="protein sequence ID" value="KAK2708395.1"/>
    <property type="molecule type" value="Genomic_DNA"/>
</dbReference>
<dbReference type="InterPro" id="IPR013320">
    <property type="entry name" value="ConA-like_dom_sf"/>
</dbReference>
<dbReference type="FunFam" id="2.60.120.920:FF:000011">
    <property type="entry name" value="RAN binding protein 10"/>
    <property type="match status" value="1"/>
</dbReference>
<feature type="domain" description="CTLH" evidence="4">
    <location>
        <begin position="271"/>
        <end position="328"/>
    </location>
</feature>
<comment type="similarity">
    <text evidence="1">Belongs to the RANBP9/10 family.</text>
</comment>
<dbReference type="PROSITE" id="PS50897">
    <property type="entry name" value="CTLH"/>
    <property type="match status" value="1"/>
</dbReference>
<dbReference type="PROSITE" id="PS50896">
    <property type="entry name" value="LISH"/>
    <property type="match status" value="1"/>
</dbReference>
<dbReference type="Proteomes" id="UP001187531">
    <property type="component" value="Unassembled WGS sequence"/>
</dbReference>
<dbReference type="SMART" id="SM00449">
    <property type="entry name" value="SPRY"/>
    <property type="match status" value="1"/>
</dbReference>
<evidence type="ECO:0000313" key="6">
    <source>
        <dbReference type="Proteomes" id="UP001187531"/>
    </source>
</evidence>
<evidence type="ECO:0000256" key="2">
    <source>
        <dbReference type="SAM" id="MobiDB-lite"/>
    </source>
</evidence>
<dbReference type="AlphaFoldDB" id="A0AA88HFY3"/>
<dbReference type="InterPro" id="IPR006594">
    <property type="entry name" value="LisH"/>
</dbReference>
<comment type="caution">
    <text evidence="5">The sequence shown here is derived from an EMBL/GenBank/DDBJ whole genome shotgun (WGS) entry which is preliminary data.</text>
</comment>
<dbReference type="PROSITE" id="PS50188">
    <property type="entry name" value="B302_SPRY"/>
    <property type="match status" value="1"/>
</dbReference>
<dbReference type="SMART" id="SM00667">
    <property type="entry name" value="LisH"/>
    <property type="match status" value="1"/>
</dbReference>
<dbReference type="InterPro" id="IPR003877">
    <property type="entry name" value="SPRY_dom"/>
</dbReference>
<reference evidence="5" key="1">
    <citation type="submission" date="2023-07" db="EMBL/GenBank/DDBJ databases">
        <title>Chromosome-level genome assembly of Artemia franciscana.</title>
        <authorList>
            <person name="Jo E."/>
        </authorList>
    </citation>
    <scope>NUCLEOTIDE SEQUENCE</scope>
    <source>
        <tissue evidence="5">Whole body</tissue>
    </source>
</reference>
<evidence type="ECO:0008006" key="7">
    <source>
        <dbReference type="Google" id="ProtNLM"/>
    </source>
</evidence>
<dbReference type="Pfam" id="PF10607">
    <property type="entry name" value="CTLH"/>
    <property type="match status" value="2"/>
</dbReference>
<feature type="compositionally biased region" description="Polar residues" evidence="2">
    <location>
        <begin position="413"/>
        <end position="443"/>
    </location>
</feature>
<dbReference type="InterPro" id="IPR050618">
    <property type="entry name" value="Ubq-SigPath_Reg"/>
</dbReference>
<dbReference type="InterPro" id="IPR006595">
    <property type="entry name" value="CTLH_C"/>
</dbReference>
<dbReference type="InterPro" id="IPR043136">
    <property type="entry name" value="B30.2/SPRY_sf"/>
</dbReference>
<feature type="compositionally biased region" description="Polar residues" evidence="2">
    <location>
        <begin position="340"/>
        <end position="366"/>
    </location>
</feature>
<dbReference type="PANTHER" id="PTHR12864">
    <property type="entry name" value="RAN BINDING PROTEIN 9-RELATED"/>
    <property type="match status" value="1"/>
</dbReference>
<dbReference type="CDD" id="cd12909">
    <property type="entry name" value="SPRY_RanBP9_10"/>
    <property type="match status" value="1"/>
</dbReference>
<dbReference type="InterPro" id="IPR001870">
    <property type="entry name" value="B30.2/SPRY"/>
</dbReference>
<keyword evidence="6" id="KW-1185">Reference proteome</keyword>
<evidence type="ECO:0000259" key="3">
    <source>
        <dbReference type="PROSITE" id="PS50188"/>
    </source>
</evidence>
<feature type="domain" description="B30.2/SPRY" evidence="3">
    <location>
        <begin position="1"/>
        <end position="203"/>
    </location>
</feature>
<feature type="region of interest" description="Disordered" evidence="2">
    <location>
        <begin position="331"/>
        <end position="448"/>
    </location>
</feature>
<accession>A0AA88HFY3</accession>
<evidence type="ECO:0000256" key="1">
    <source>
        <dbReference type="ARBA" id="ARBA00006535"/>
    </source>
</evidence>
<dbReference type="InterPro" id="IPR035782">
    <property type="entry name" value="SPRY_RanBP9/10"/>
</dbReference>
<gene>
    <name evidence="5" type="ORF">QYM36_014114</name>
</gene>
<feature type="compositionally biased region" description="Polar residues" evidence="2">
    <location>
        <begin position="378"/>
        <end position="401"/>
    </location>
</feature>
<sequence length="575" mass="63160">MDRIKQLYHLVDESETPLPRAWSPVDKYQYISLSQNNLRAQYKGKGQSHKDAASVRATNPIPASCGLYYFEVKIVSKGRDGYMGIGLSIQGVSTNRLPGWDKYSYGYHGDDGHSFCSSGNGKTYGPTFTTDDVIGCAVNLMDGTCYYTKNGVNLGIAFTDLPVSKPARKRIVDVKKRKANLYPTVGMQTVGEIIDANFGQAPFVYDIENDRRELVMQAVSRVDSYVIPDRHSHQSMLQKMIQSYLVHHGFSATAETFARSTGQEFTEDLVSIRNRQKIQRLVLAGRISEAIETTQRLYSGILEKDHNLLFRLKVRQFIEMIAGADSEVKNLRSPKVHGGSPSSTPLYGTSYTSPQSQSGSFLSNPGSFRRSRSRSKSPTVQQTHPSVIQSTRYANGKTEQSIAEVDGDVDMEGSQTNGQCSNGVQNGSSVLNGAGTSHTSMDVQGSAGKQLCGGTSAALEKTLTFGRELQAFSNQLKEKYGKNETNKKMIENAFSLIAYVDPWSSKAVGWQLEQSQREILGDILNSAIVENYRMPGRPPLEEALAHGCELGNLMIQSGNGIAAFLSVKGLLEQDS</sequence>